<dbReference type="InterPro" id="IPR043970">
    <property type="entry name" value="FUZ/MON1/HPS1_longin_3"/>
</dbReference>
<evidence type="ECO:0000256" key="2">
    <source>
        <dbReference type="RuleBase" id="RU367048"/>
    </source>
</evidence>
<dbReference type="Pfam" id="PF19037">
    <property type="entry name" value="Fuz_longin_2"/>
    <property type="match status" value="1"/>
</dbReference>
<dbReference type="GO" id="GO:0035658">
    <property type="term" value="C:Mon1-Ccz1 complex"/>
    <property type="evidence" value="ECO:0000318"/>
    <property type="project" value="GO_Central"/>
</dbReference>
<comment type="similarity">
    <text evidence="1 2">Belongs to the MON1/SAND family.</text>
</comment>
<dbReference type="OMA" id="QQPFNAK"/>
<keyword evidence="7" id="KW-1185">Reference proteome</keyword>
<dbReference type="AlphaFoldDB" id="F6ZS04"/>
<dbReference type="Proteomes" id="UP000008144">
    <property type="component" value="Chromosome 8"/>
</dbReference>
<sequence>RHLSLLVAEEEEYINSSSWRDQKRHFFVLTEAGKPVYSRHGSEDKLSSVMGVMLALVSCVHDRNDKIRSITAGDHKFVFLIKIPLILVAVCSTPESITQITVYLKYIYNKIVSIVTLKQLDRIYAKQKNFDLRRLLTGTDKFLDHLCTSMDTGPEYLLGAFQCLPLAGNIRDLVSQALQLSKTNDLAFALLLTSGKTVSYCRLKEHNLHSSDLQILINLITASSSFHAGESWLPICLPHFNPQGFLHAHISYLDDDFQTCLLLLSADVNSFFTLSEAKKRVMVKLNKHDCLPILKLASEKGMYNVGKIGLPDLRHFIYKSKHQSQFTAPEFSSPYHDVHQQERLFGLYQHLHGKIHNPAIPLKLLFEVSDEETMLAWVASGFELYVAFSPLVTKGQAISSVDRLLRWIKQREDELFMIRPLVF</sequence>
<dbReference type="PANTHER" id="PTHR13027">
    <property type="entry name" value="SAND PROTEIN-RELATED"/>
    <property type="match status" value="1"/>
</dbReference>
<evidence type="ECO:0000259" key="4">
    <source>
        <dbReference type="Pfam" id="PF19037"/>
    </source>
</evidence>
<dbReference type="GO" id="GO:0016192">
    <property type="term" value="P:vesicle-mediated transport"/>
    <property type="evidence" value="ECO:0007669"/>
    <property type="project" value="InterPro"/>
</dbReference>
<comment type="function">
    <text evidence="2">Plays an important role in membrane trafficking through the secretory apparatus.</text>
</comment>
<name>F6ZS04_CIOIN</name>
<feature type="domain" description="FUZ/MON1/HPS1 third Longin" evidence="5">
    <location>
        <begin position="312"/>
        <end position="412"/>
    </location>
</feature>
<evidence type="ECO:0000259" key="5">
    <source>
        <dbReference type="Pfam" id="PF19038"/>
    </source>
</evidence>
<dbReference type="PRINTS" id="PR01546">
    <property type="entry name" value="YEAST73DUF"/>
</dbReference>
<evidence type="ECO:0000259" key="3">
    <source>
        <dbReference type="Pfam" id="PF19036"/>
    </source>
</evidence>
<dbReference type="Ensembl" id="ENSCINT00000004262.3">
    <property type="protein sequence ID" value="ENSCINP00000004262.3"/>
    <property type="gene ID" value="ENSCING00000002102.3"/>
</dbReference>
<dbReference type="STRING" id="7719.ENSCINP00000004262"/>
<evidence type="ECO:0000313" key="6">
    <source>
        <dbReference type="Ensembl" id="ENSCINP00000004262.3"/>
    </source>
</evidence>
<evidence type="ECO:0000313" key="7">
    <source>
        <dbReference type="Proteomes" id="UP000008144"/>
    </source>
</evidence>
<dbReference type="Pfam" id="PF19036">
    <property type="entry name" value="Fuz_longin_1"/>
    <property type="match status" value="1"/>
</dbReference>
<feature type="domain" description="FUZ/MON1/HPS1 first Longin" evidence="3">
    <location>
        <begin position="24"/>
        <end position="146"/>
    </location>
</feature>
<reference evidence="6" key="3">
    <citation type="submission" date="2025-08" db="UniProtKB">
        <authorList>
            <consortium name="Ensembl"/>
        </authorList>
    </citation>
    <scope>IDENTIFICATION</scope>
</reference>
<dbReference type="InParanoid" id="F6ZS04"/>
<dbReference type="InterPro" id="IPR004353">
    <property type="entry name" value="Mon1"/>
</dbReference>
<feature type="domain" description="FUZ/MON1/HPS1 second Longin" evidence="4">
    <location>
        <begin position="185"/>
        <end position="282"/>
    </location>
</feature>
<dbReference type="GO" id="GO:0006623">
    <property type="term" value="P:protein targeting to vacuole"/>
    <property type="evidence" value="ECO:0007669"/>
    <property type="project" value="UniProtKB-UniRule"/>
</dbReference>
<evidence type="ECO:0000256" key="1">
    <source>
        <dbReference type="ARBA" id="ARBA00008968"/>
    </source>
</evidence>
<organism evidence="6 7">
    <name type="scientific">Ciona intestinalis</name>
    <name type="common">Transparent sea squirt</name>
    <name type="synonym">Ascidia intestinalis</name>
    <dbReference type="NCBI Taxonomy" id="7719"/>
    <lineage>
        <taxon>Eukaryota</taxon>
        <taxon>Metazoa</taxon>
        <taxon>Chordata</taxon>
        <taxon>Tunicata</taxon>
        <taxon>Ascidiacea</taxon>
        <taxon>Phlebobranchia</taxon>
        <taxon>Cionidae</taxon>
        <taxon>Ciona</taxon>
    </lineage>
</organism>
<dbReference type="GeneTree" id="ENSGT00390000006665"/>
<protein>
    <recommendedName>
        <fullName evidence="2">Vacuolar fusion protein MON1 homolog</fullName>
    </recommendedName>
</protein>
<proteinExistence type="inferred from homology"/>
<dbReference type="HOGENOM" id="CLU_014574_3_0_1"/>
<dbReference type="PANTHER" id="PTHR13027:SF7">
    <property type="entry name" value="VACUOLAR FUSION PROTEIN MON1 HOMOLOG"/>
    <property type="match status" value="1"/>
</dbReference>
<dbReference type="InterPro" id="IPR043971">
    <property type="entry name" value="FUZ/MON1/HPS1_longin_2"/>
</dbReference>
<reference evidence="6" key="2">
    <citation type="journal article" date="2008" name="Genome Biol.">
        <title>Improved genome assembly and evidence-based global gene model set for the chordate Ciona intestinalis: new insight into intron and operon populations.</title>
        <authorList>
            <person name="Satou Y."/>
            <person name="Mineta K."/>
            <person name="Ogasawara M."/>
            <person name="Sasakura Y."/>
            <person name="Shoguchi E."/>
            <person name="Ueno K."/>
            <person name="Yamada L."/>
            <person name="Matsumoto J."/>
            <person name="Wasserscheid J."/>
            <person name="Dewar K."/>
            <person name="Wiley G.B."/>
            <person name="Macmil S.L."/>
            <person name="Roe B.A."/>
            <person name="Zeller R.W."/>
            <person name="Hastings K.E."/>
            <person name="Lemaire P."/>
            <person name="Lindquist E."/>
            <person name="Endo T."/>
            <person name="Hotta K."/>
            <person name="Inaba K."/>
        </authorList>
    </citation>
    <scope>NUCLEOTIDE SEQUENCE [LARGE SCALE GENOMIC DNA]</scope>
    <source>
        <strain evidence="6">wild type</strain>
    </source>
</reference>
<reference evidence="6" key="4">
    <citation type="submission" date="2025-09" db="UniProtKB">
        <authorList>
            <consortium name="Ensembl"/>
        </authorList>
    </citation>
    <scope>IDENTIFICATION</scope>
</reference>
<dbReference type="FunCoup" id="F6ZS04">
    <property type="interactions" value="28"/>
</dbReference>
<dbReference type="InterPro" id="IPR043972">
    <property type="entry name" value="FUZ/MON1/HPS1_longin_1"/>
</dbReference>
<accession>F6ZS04</accession>
<reference evidence="7" key="1">
    <citation type="journal article" date="2002" name="Science">
        <title>The draft genome of Ciona intestinalis: insights into chordate and vertebrate origins.</title>
        <authorList>
            <person name="Dehal P."/>
            <person name="Satou Y."/>
            <person name="Campbell R.K."/>
            <person name="Chapman J."/>
            <person name="Degnan B."/>
            <person name="De Tomaso A."/>
            <person name="Davidson B."/>
            <person name="Di Gregorio A."/>
            <person name="Gelpke M."/>
            <person name="Goodstein D.M."/>
            <person name="Harafuji N."/>
            <person name="Hastings K.E."/>
            <person name="Ho I."/>
            <person name="Hotta K."/>
            <person name="Huang W."/>
            <person name="Kawashima T."/>
            <person name="Lemaire P."/>
            <person name="Martinez D."/>
            <person name="Meinertzhagen I.A."/>
            <person name="Necula S."/>
            <person name="Nonaka M."/>
            <person name="Putnam N."/>
            <person name="Rash S."/>
            <person name="Saiga H."/>
            <person name="Satake M."/>
            <person name="Terry A."/>
            <person name="Yamada L."/>
            <person name="Wang H.G."/>
            <person name="Awazu S."/>
            <person name="Azumi K."/>
            <person name="Boore J."/>
            <person name="Branno M."/>
            <person name="Chin-Bow S."/>
            <person name="DeSantis R."/>
            <person name="Doyle S."/>
            <person name="Francino P."/>
            <person name="Keys D.N."/>
            <person name="Haga S."/>
            <person name="Hayashi H."/>
            <person name="Hino K."/>
            <person name="Imai K.S."/>
            <person name="Inaba K."/>
            <person name="Kano S."/>
            <person name="Kobayashi K."/>
            <person name="Kobayashi M."/>
            <person name="Lee B.I."/>
            <person name="Makabe K.W."/>
            <person name="Manohar C."/>
            <person name="Matassi G."/>
            <person name="Medina M."/>
            <person name="Mochizuki Y."/>
            <person name="Mount S."/>
            <person name="Morishita T."/>
            <person name="Miura S."/>
            <person name="Nakayama A."/>
            <person name="Nishizaka S."/>
            <person name="Nomoto H."/>
            <person name="Ohta F."/>
            <person name="Oishi K."/>
            <person name="Rigoutsos I."/>
            <person name="Sano M."/>
            <person name="Sasaki A."/>
            <person name="Sasakura Y."/>
            <person name="Shoguchi E."/>
            <person name="Shin-i T."/>
            <person name="Spagnuolo A."/>
            <person name="Stainier D."/>
            <person name="Suzuki M.M."/>
            <person name="Tassy O."/>
            <person name="Takatori N."/>
            <person name="Tokuoka M."/>
            <person name="Yagi K."/>
            <person name="Yoshizaki F."/>
            <person name="Wada S."/>
            <person name="Zhang C."/>
            <person name="Hyatt P.D."/>
            <person name="Larimer F."/>
            <person name="Detter C."/>
            <person name="Doggett N."/>
            <person name="Glavina T."/>
            <person name="Hawkins T."/>
            <person name="Richardson P."/>
            <person name="Lucas S."/>
            <person name="Kohara Y."/>
            <person name="Levine M."/>
            <person name="Satoh N."/>
            <person name="Rokhsar D.S."/>
        </authorList>
    </citation>
    <scope>NUCLEOTIDE SEQUENCE [LARGE SCALE GENOMIC DNA]</scope>
</reference>
<dbReference type="Pfam" id="PF19038">
    <property type="entry name" value="Fuz_longin_3"/>
    <property type="match status" value="1"/>
</dbReference>
<dbReference type="EMBL" id="EAAA01002642">
    <property type="status" value="NOT_ANNOTATED_CDS"/>
    <property type="molecule type" value="Genomic_DNA"/>
</dbReference>